<dbReference type="PANTHER" id="PTHR22893:SF91">
    <property type="entry name" value="NADPH DEHYDROGENASE 2-RELATED"/>
    <property type="match status" value="1"/>
</dbReference>
<dbReference type="CDD" id="cd02933">
    <property type="entry name" value="OYE_like_FMN"/>
    <property type="match status" value="1"/>
</dbReference>
<evidence type="ECO:0000256" key="1">
    <source>
        <dbReference type="ARBA" id="ARBA00001917"/>
    </source>
</evidence>
<dbReference type="InterPro" id="IPR001155">
    <property type="entry name" value="OxRdtase_FMN_N"/>
</dbReference>
<dbReference type="Gene3D" id="3.20.20.70">
    <property type="entry name" value="Aldolase class I"/>
    <property type="match status" value="1"/>
</dbReference>
<organism evidence="5 6">
    <name type="scientific">Rhizophlyctis rosea</name>
    <dbReference type="NCBI Taxonomy" id="64517"/>
    <lineage>
        <taxon>Eukaryota</taxon>
        <taxon>Fungi</taxon>
        <taxon>Fungi incertae sedis</taxon>
        <taxon>Chytridiomycota</taxon>
        <taxon>Chytridiomycota incertae sedis</taxon>
        <taxon>Chytridiomycetes</taxon>
        <taxon>Rhizophlyctidales</taxon>
        <taxon>Rhizophlyctidaceae</taxon>
        <taxon>Rhizophlyctis</taxon>
    </lineage>
</organism>
<evidence type="ECO:0000256" key="3">
    <source>
        <dbReference type="ARBA" id="ARBA00023002"/>
    </source>
</evidence>
<comment type="caution">
    <text evidence="5">The sequence shown here is derived from an EMBL/GenBank/DDBJ whole genome shotgun (WGS) entry which is preliminary data.</text>
</comment>
<sequence>MTIAKGAATTPHLFSPIKLGDVELKHRIAMGPMTRSRSPGEIANDINALHYEQRATEGGLLVTEGTTPAATGAGYEHVPGIRTSAEAAGWKKTTDAVHRKGGIIYAQLWHVGRASKAELQPGKKAPVSASALPIKGKEVPRALEIPEIKTIIAEIAESARLAIEEANFDGVEIHAAHGYLIDQFLESSSNQRTDEYGGSIENRSRFLFEVVDAILAKIPASKTAIRLSPFLDGQDCSDEDPESLFSYVLKNLQKYNLAYIHLTEPVWGGWQQGPPHSQSKLNVFRPLVQAPTLLMLTGGYLAENGEEALSTGRAELIGIGRPFITNPDLVERFRNGWELTAYADMKSYYGGGHENYTDFKTYREGLEEKGGKVEQPGAGQTHL</sequence>
<dbReference type="EMBL" id="JADGJD010000226">
    <property type="protein sequence ID" value="KAJ3053226.1"/>
    <property type="molecule type" value="Genomic_DNA"/>
</dbReference>
<dbReference type="GO" id="GO:0005829">
    <property type="term" value="C:cytosol"/>
    <property type="evidence" value="ECO:0007669"/>
    <property type="project" value="UniProtKB-ARBA"/>
</dbReference>
<dbReference type="PANTHER" id="PTHR22893">
    <property type="entry name" value="NADH OXIDOREDUCTASE-RELATED"/>
    <property type="match status" value="1"/>
</dbReference>
<dbReference type="Pfam" id="PF00724">
    <property type="entry name" value="Oxidored_FMN"/>
    <property type="match status" value="1"/>
</dbReference>
<evidence type="ECO:0000313" key="6">
    <source>
        <dbReference type="Proteomes" id="UP001212841"/>
    </source>
</evidence>
<keyword evidence="3" id="KW-0560">Oxidoreductase</keyword>
<feature type="domain" description="NADH:flavin oxidoreductase/NADH oxidase N-terminal" evidence="4">
    <location>
        <begin position="13"/>
        <end position="337"/>
    </location>
</feature>
<comment type="similarity">
    <text evidence="2">Belongs to the NADH:flavin oxidoreductase/NADH oxidase family.</text>
</comment>
<evidence type="ECO:0000313" key="5">
    <source>
        <dbReference type="EMBL" id="KAJ3053226.1"/>
    </source>
</evidence>
<reference evidence="5" key="1">
    <citation type="submission" date="2020-05" db="EMBL/GenBank/DDBJ databases">
        <title>Phylogenomic resolution of chytrid fungi.</title>
        <authorList>
            <person name="Stajich J.E."/>
            <person name="Amses K."/>
            <person name="Simmons R."/>
            <person name="Seto K."/>
            <person name="Myers J."/>
            <person name="Bonds A."/>
            <person name="Quandt C.A."/>
            <person name="Barry K."/>
            <person name="Liu P."/>
            <person name="Grigoriev I."/>
            <person name="Longcore J.E."/>
            <person name="James T.Y."/>
        </authorList>
    </citation>
    <scope>NUCLEOTIDE SEQUENCE</scope>
    <source>
        <strain evidence="5">JEL0318</strain>
    </source>
</reference>
<protein>
    <recommendedName>
        <fullName evidence="4">NADH:flavin oxidoreductase/NADH oxidase N-terminal domain-containing protein</fullName>
    </recommendedName>
</protein>
<dbReference type="AlphaFoldDB" id="A0AAD5SEP9"/>
<proteinExistence type="inferred from homology"/>
<gene>
    <name evidence="5" type="ORF">HK097_004778</name>
</gene>
<dbReference type="SUPFAM" id="SSF51395">
    <property type="entry name" value="FMN-linked oxidoreductases"/>
    <property type="match status" value="1"/>
</dbReference>
<name>A0AAD5SEP9_9FUNG</name>
<dbReference type="GO" id="GO:0016628">
    <property type="term" value="F:oxidoreductase activity, acting on the CH-CH group of donors, NAD or NADP as acceptor"/>
    <property type="evidence" value="ECO:0007669"/>
    <property type="project" value="UniProtKB-ARBA"/>
</dbReference>
<dbReference type="InterPro" id="IPR045247">
    <property type="entry name" value="Oye-like"/>
</dbReference>
<evidence type="ECO:0000259" key="4">
    <source>
        <dbReference type="Pfam" id="PF00724"/>
    </source>
</evidence>
<keyword evidence="6" id="KW-1185">Reference proteome</keyword>
<accession>A0AAD5SEP9</accession>
<evidence type="ECO:0000256" key="2">
    <source>
        <dbReference type="ARBA" id="ARBA00005979"/>
    </source>
</evidence>
<dbReference type="GO" id="GO:0010181">
    <property type="term" value="F:FMN binding"/>
    <property type="evidence" value="ECO:0007669"/>
    <property type="project" value="InterPro"/>
</dbReference>
<comment type="cofactor">
    <cofactor evidence="1">
        <name>FMN</name>
        <dbReference type="ChEBI" id="CHEBI:58210"/>
    </cofactor>
</comment>
<dbReference type="InterPro" id="IPR013785">
    <property type="entry name" value="Aldolase_TIM"/>
</dbReference>
<dbReference type="Proteomes" id="UP001212841">
    <property type="component" value="Unassembled WGS sequence"/>
</dbReference>
<dbReference type="FunFam" id="3.20.20.70:FF:000059">
    <property type="entry name" value="N-ethylmaleimide reductase, FMN-linked"/>
    <property type="match status" value="1"/>
</dbReference>